<comment type="caution">
    <text evidence="2">The sequence shown here is derived from an EMBL/GenBank/DDBJ whole genome shotgun (WGS) entry which is preliminary data.</text>
</comment>
<feature type="domain" description="ATPase dynein-related AAA" evidence="1">
    <location>
        <begin position="366"/>
        <end position="498"/>
    </location>
</feature>
<accession>A0A918JSW1</accession>
<keyword evidence="3" id="KW-1185">Reference proteome</keyword>
<dbReference type="InterPro" id="IPR011704">
    <property type="entry name" value="ATPase_dyneun-rel_AAA"/>
</dbReference>
<evidence type="ECO:0000259" key="1">
    <source>
        <dbReference type="Pfam" id="PF07728"/>
    </source>
</evidence>
<dbReference type="InterPro" id="IPR027417">
    <property type="entry name" value="P-loop_NTPase"/>
</dbReference>
<evidence type="ECO:0000313" key="2">
    <source>
        <dbReference type="EMBL" id="GGX03976.1"/>
    </source>
</evidence>
<reference evidence="2 3" key="1">
    <citation type="journal article" date="2014" name="Int. J. Syst. Evol. Microbiol.">
        <title>Complete genome sequence of Corynebacterium casei LMG S-19264T (=DSM 44701T), isolated from a smear-ripened cheese.</title>
        <authorList>
            <consortium name="US DOE Joint Genome Institute (JGI-PGF)"/>
            <person name="Walter F."/>
            <person name="Albersmeier A."/>
            <person name="Kalinowski J."/>
            <person name="Ruckert C."/>
        </authorList>
    </citation>
    <scope>NUCLEOTIDE SEQUENCE [LARGE SCALE GENOMIC DNA]</scope>
    <source>
        <strain evidence="2 3">KCTC 12285</strain>
    </source>
</reference>
<dbReference type="Proteomes" id="UP000601108">
    <property type="component" value="Unassembled WGS sequence"/>
</dbReference>
<sequence length="703" mass="82693">MSMLFNEDSRVKISSMNFFTKKEFELLDRYKGKTCDRTIPEFANVYNVLSNAYTKVEEWANLIKDSLVKDGVIRIRKKPTSQASKFDGYLWAKIYPTKTDLDDKWLAITVGLDDDFHFDLKIDTVGLKNHQDLRKSYEKYRGDFYNSEIVIRYSFDEIADWDELIRKSTEAIIKLTKLYPEVKALKSDIETKISMDTLDEKEAFNTKTPVNQILYGPPGTGKTYSLQKDFFPKYTSKETLITKDHFFRSIISECSWWQVIAIALLDLKKAKVADIKNHLWVKQKTELSTTESVSPILWAQLQSHTIEDCEYVKVRSRQSPAIFSKTKDSYWEILEEEVKEQVPELFDYIDKVKNFDPDPDKIIKRYEFTTFHQSFSYEDFIEGIKPVMISDKDIASELQYRIEDGVFKKLCNDARKDLNNRYAIFIDEINRGNVSQIFGELITLIEPDKREGQPNEMFVQLPYSKKEFSVPPNLDIYGTMNTADRSVEALDTALRRRFSFVEMMPRPELLSPSAMYCRLLWKYEKVDWEDTEYKNKEKELFDFFGGELHEKRKGIWKNMKKEKNPSELSYFDGYKFTEINLQSILETINQRIETLIDRDHIIGHSYFMDIHSLEELTFVFKDKVIPLLQEYFYGDYGKIGLVLGKGFVGYIKPKEDLFPTFEYQGRDQLNEGYYKLIPIDENFKIKEAIDTLLNVKNKATNKN</sequence>
<protein>
    <recommendedName>
        <fullName evidence="1">ATPase dynein-related AAA domain-containing protein</fullName>
    </recommendedName>
</protein>
<dbReference type="GO" id="GO:0016887">
    <property type="term" value="F:ATP hydrolysis activity"/>
    <property type="evidence" value="ECO:0007669"/>
    <property type="project" value="InterPro"/>
</dbReference>
<dbReference type="EMBL" id="BMWS01000001">
    <property type="protein sequence ID" value="GGX03976.1"/>
    <property type="molecule type" value="Genomic_DNA"/>
</dbReference>
<name>A0A918JSW1_9FLAO</name>
<dbReference type="GO" id="GO:0005524">
    <property type="term" value="F:ATP binding"/>
    <property type="evidence" value="ECO:0007669"/>
    <property type="project" value="InterPro"/>
</dbReference>
<dbReference type="AlphaFoldDB" id="A0A918JSW1"/>
<dbReference type="RefSeq" id="WP_051316591.1">
    <property type="nucleotide sequence ID" value="NZ_BMWS01000001.1"/>
</dbReference>
<dbReference type="Pfam" id="PF07728">
    <property type="entry name" value="AAA_5"/>
    <property type="match status" value="1"/>
</dbReference>
<organism evidence="2 3">
    <name type="scientific">Aquimarina muelleri</name>
    <dbReference type="NCBI Taxonomy" id="279356"/>
    <lineage>
        <taxon>Bacteria</taxon>
        <taxon>Pseudomonadati</taxon>
        <taxon>Bacteroidota</taxon>
        <taxon>Flavobacteriia</taxon>
        <taxon>Flavobacteriales</taxon>
        <taxon>Flavobacteriaceae</taxon>
        <taxon>Aquimarina</taxon>
    </lineage>
</organism>
<gene>
    <name evidence="2" type="ORF">GCM10007384_02180</name>
</gene>
<dbReference type="SUPFAM" id="SSF52540">
    <property type="entry name" value="P-loop containing nucleoside triphosphate hydrolases"/>
    <property type="match status" value="1"/>
</dbReference>
<dbReference type="Gene3D" id="3.40.50.300">
    <property type="entry name" value="P-loop containing nucleotide triphosphate hydrolases"/>
    <property type="match status" value="1"/>
</dbReference>
<dbReference type="PANTHER" id="PTHR37291">
    <property type="entry name" value="5-METHYLCYTOSINE-SPECIFIC RESTRICTION ENZYME B"/>
    <property type="match status" value="1"/>
</dbReference>
<proteinExistence type="predicted"/>
<dbReference type="PANTHER" id="PTHR37291:SF1">
    <property type="entry name" value="TYPE IV METHYL-DIRECTED RESTRICTION ENZYME ECOKMCRB SUBUNIT"/>
    <property type="match status" value="1"/>
</dbReference>
<dbReference type="InterPro" id="IPR052934">
    <property type="entry name" value="Methyl-DNA_Rec/Restrict_Enz"/>
</dbReference>
<evidence type="ECO:0000313" key="3">
    <source>
        <dbReference type="Proteomes" id="UP000601108"/>
    </source>
</evidence>